<dbReference type="EMBL" id="CP041372">
    <property type="protein sequence ID" value="QKS70486.1"/>
    <property type="molecule type" value="Genomic_DNA"/>
</dbReference>
<dbReference type="Proteomes" id="UP000318138">
    <property type="component" value="Chromosome"/>
</dbReference>
<dbReference type="RefSeq" id="WP_176008523.1">
    <property type="nucleotide sequence ID" value="NZ_CP041372.2"/>
</dbReference>
<proteinExistence type="inferred from homology"/>
<accession>A0A859FE36</accession>
<organism evidence="3 4">
    <name type="scientific">Paenalkalicoccus suaedae</name>
    <dbReference type="NCBI Taxonomy" id="2592382"/>
    <lineage>
        <taxon>Bacteria</taxon>
        <taxon>Bacillati</taxon>
        <taxon>Bacillota</taxon>
        <taxon>Bacilli</taxon>
        <taxon>Bacillales</taxon>
        <taxon>Bacillaceae</taxon>
        <taxon>Paenalkalicoccus</taxon>
    </lineage>
</organism>
<dbReference type="KEGG" id="psua:FLK61_27420"/>
<protein>
    <submittedName>
        <fullName evidence="3">SRPBCC domain-containing protein</fullName>
    </submittedName>
</protein>
<dbReference type="InterPro" id="IPR023393">
    <property type="entry name" value="START-like_dom_sf"/>
</dbReference>
<gene>
    <name evidence="3" type="ORF">FLK61_27420</name>
</gene>
<name>A0A859FE36_9BACI</name>
<dbReference type="InterPro" id="IPR013538">
    <property type="entry name" value="ASHA1/2-like_C"/>
</dbReference>
<comment type="similarity">
    <text evidence="1">Belongs to the AHA1 family.</text>
</comment>
<evidence type="ECO:0000256" key="1">
    <source>
        <dbReference type="ARBA" id="ARBA00006817"/>
    </source>
</evidence>
<keyword evidence="4" id="KW-1185">Reference proteome</keyword>
<sequence length="146" mass="16772">MKTIVFSIHISASKERVWRVLWDDESFRDWGDLIDEGMYMRGALVEGSTVEFMSSVNGYGVTSLVKTLRPNDYVLFSHAADTQESGQLTREDEWTGGQESYSLKEQDGMTHLEIQTDIPEEKEETFEVRLPKALERIKYLAEREGA</sequence>
<evidence type="ECO:0000313" key="4">
    <source>
        <dbReference type="Proteomes" id="UP000318138"/>
    </source>
</evidence>
<dbReference type="SUPFAM" id="SSF55961">
    <property type="entry name" value="Bet v1-like"/>
    <property type="match status" value="1"/>
</dbReference>
<dbReference type="Gene3D" id="3.30.530.20">
    <property type="match status" value="1"/>
</dbReference>
<feature type="domain" description="Activator of Hsp90 ATPase homologue 1/2-like C-terminal" evidence="2">
    <location>
        <begin position="12"/>
        <end position="140"/>
    </location>
</feature>
<dbReference type="Pfam" id="PF08327">
    <property type="entry name" value="AHSA1"/>
    <property type="match status" value="1"/>
</dbReference>
<evidence type="ECO:0000313" key="3">
    <source>
        <dbReference type="EMBL" id="QKS70486.1"/>
    </source>
</evidence>
<reference evidence="4" key="1">
    <citation type="submission" date="2019-07" db="EMBL/GenBank/DDBJ databases">
        <title>Bacillus alkalisoli sp. nov. isolated from saline soil.</title>
        <authorList>
            <person name="Sun J.-Q."/>
            <person name="Xu L."/>
        </authorList>
    </citation>
    <scope>NUCLEOTIDE SEQUENCE [LARGE SCALE GENOMIC DNA]</scope>
    <source>
        <strain evidence="4">M4U3P1</strain>
    </source>
</reference>
<evidence type="ECO:0000259" key="2">
    <source>
        <dbReference type="Pfam" id="PF08327"/>
    </source>
</evidence>
<dbReference type="AlphaFoldDB" id="A0A859FE36"/>